<accession>A0A3S9P0S4</accession>
<dbReference type="OrthoDB" id="981550at2"/>
<dbReference type="KEGG" id="fll:EI427_05920"/>
<reference evidence="2 3" key="1">
    <citation type="submission" date="2018-12" db="EMBL/GenBank/DDBJ databases">
        <title>Flammeovirga pectinis sp. nov., isolated from the gut of the Korean scallop, Patinopecten yessoensis.</title>
        <authorList>
            <person name="Bae J.-W."/>
            <person name="Jeong Y.-S."/>
            <person name="Kang W."/>
        </authorList>
    </citation>
    <scope>NUCLEOTIDE SEQUENCE [LARGE SCALE GENOMIC DNA]</scope>
    <source>
        <strain evidence="2 3">L12M1</strain>
    </source>
</reference>
<feature type="signal peptide" evidence="1">
    <location>
        <begin position="1"/>
        <end position="20"/>
    </location>
</feature>
<name>A0A3S9P0S4_9BACT</name>
<protein>
    <submittedName>
        <fullName evidence="2">Uncharacterized protein</fullName>
    </submittedName>
</protein>
<dbReference type="Proteomes" id="UP000267268">
    <property type="component" value="Chromosome 1"/>
</dbReference>
<dbReference type="EMBL" id="CP034562">
    <property type="protein sequence ID" value="AZQ61787.1"/>
    <property type="molecule type" value="Genomic_DNA"/>
</dbReference>
<evidence type="ECO:0000256" key="1">
    <source>
        <dbReference type="SAM" id="SignalP"/>
    </source>
</evidence>
<dbReference type="AlphaFoldDB" id="A0A3S9P0S4"/>
<keyword evidence="3" id="KW-1185">Reference proteome</keyword>
<keyword evidence="1" id="KW-0732">Signal</keyword>
<feature type="chain" id="PRO_5019065991" evidence="1">
    <location>
        <begin position="21"/>
        <end position="125"/>
    </location>
</feature>
<proteinExistence type="predicted"/>
<evidence type="ECO:0000313" key="3">
    <source>
        <dbReference type="Proteomes" id="UP000267268"/>
    </source>
</evidence>
<gene>
    <name evidence="2" type="ORF">EI427_05920</name>
</gene>
<organism evidence="2 3">
    <name type="scientific">Flammeovirga pectinis</name>
    <dbReference type="NCBI Taxonomy" id="2494373"/>
    <lineage>
        <taxon>Bacteria</taxon>
        <taxon>Pseudomonadati</taxon>
        <taxon>Bacteroidota</taxon>
        <taxon>Cytophagia</taxon>
        <taxon>Cytophagales</taxon>
        <taxon>Flammeovirgaceae</taxon>
        <taxon>Flammeovirga</taxon>
    </lineage>
</organism>
<dbReference type="RefSeq" id="WP_126612638.1">
    <property type="nucleotide sequence ID" value="NZ_CP034562.1"/>
</dbReference>
<sequence>MKSYKLFVLFTFFLSFGSQIGTYAQTEKEDLALKLNGLIKALSDRKTPPVEVGRLIDYASTFFTNSAKIEVDYINPTIESNEYKPRKYFFRISKMGENMIIIDPENIWGLDKKGRITGLTVTENY</sequence>
<evidence type="ECO:0000313" key="2">
    <source>
        <dbReference type="EMBL" id="AZQ61787.1"/>
    </source>
</evidence>